<dbReference type="AlphaFoldDB" id="A0A5C8NHD6"/>
<feature type="transmembrane region" description="Helical" evidence="6">
    <location>
        <begin position="365"/>
        <end position="387"/>
    </location>
</feature>
<dbReference type="Proteomes" id="UP000321571">
    <property type="component" value="Unassembled WGS sequence"/>
</dbReference>
<dbReference type="InterPro" id="IPR050545">
    <property type="entry name" value="Mycobact_MmpL"/>
</dbReference>
<reference evidence="8 9" key="1">
    <citation type="submission" date="2019-06" db="EMBL/GenBank/DDBJ databases">
        <title>Aeromicrobium sp. nov., isolated from a maize field.</title>
        <authorList>
            <person name="Lin S.-Y."/>
            <person name="Tsai C.-F."/>
            <person name="Young C.-C."/>
        </authorList>
    </citation>
    <scope>NUCLEOTIDE SEQUENCE [LARGE SCALE GENOMIC DNA]</scope>
    <source>
        <strain evidence="8 9">CC-CFT486</strain>
    </source>
</reference>
<feature type="transmembrane region" description="Helical" evidence="6">
    <location>
        <begin position="680"/>
        <end position="702"/>
    </location>
</feature>
<evidence type="ECO:0000256" key="5">
    <source>
        <dbReference type="ARBA" id="ARBA00023136"/>
    </source>
</evidence>
<evidence type="ECO:0000256" key="1">
    <source>
        <dbReference type="ARBA" id="ARBA00004651"/>
    </source>
</evidence>
<dbReference type="Pfam" id="PF03176">
    <property type="entry name" value="MMPL"/>
    <property type="match status" value="1"/>
</dbReference>
<organism evidence="8 9">
    <name type="scientific">Aeromicrobium terrae</name>
    <dbReference type="NCBI Taxonomy" id="2498846"/>
    <lineage>
        <taxon>Bacteria</taxon>
        <taxon>Bacillati</taxon>
        <taxon>Actinomycetota</taxon>
        <taxon>Actinomycetes</taxon>
        <taxon>Propionibacteriales</taxon>
        <taxon>Nocardioidaceae</taxon>
        <taxon>Aeromicrobium</taxon>
    </lineage>
</organism>
<evidence type="ECO:0000313" key="9">
    <source>
        <dbReference type="Proteomes" id="UP000321571"/>
    </source>
</evidence>
<evidence type="ECO:0000259" key="7">
    <source>
        <dbReference type="Pfam" id="PF03176"/>
    </source>
</evidence>
<dbReference type="RefSeq" id="WP_147686230.1">
    <property type="nucleotide sequence ID" value="NZ_VDUX01000004.1"/>
</dbReference>
<evidence type="ECO:0000256" key="6">
    <source>
        <dbReference type="SAM" id="Phobius"/>
    </source>
</evidence>
<evidence type="ECO:0000313" key="8">
    <source>
        <dbReference type="EMBL" id="TXL60698.1"/>
    </source>
</evidence>
<dbReference type="OrthoDB" id="3609669at2"/>
<feature type="transmembrane region" description="Helical" evidence="6">
    <location>
        <begin position="285"/>
        <end position="307"/>
    </location>
</feature>
<feature type="transmembrane region" description="Helical" evidence="6">
    <location>
        <begin position="597"/>
        <end position="615"/>
    </location>
</feature>
<feature type="transmembrane region" description="Helical" evidence="6">
    <location>
        <begin position="258"/>
        <end position="278"/>
    </location>
</feature>
<gene>
    <name evidence="8" type="ORF">FHP06_09720</name>
</gene>
<feature type="transmembrane region" description="Helical" evidence="6">
    <location>
        <begin position="649"/>
        <end position="668"/>
    </location>
</feature>
<evidence type="ECO:0000256" key="4">
    <source>
        <dbReference type="ARBA" id="ARBA00022989"/>
    </source>
</evidence>
<feature type="transmembrane region" description="Helical" evidence="6">
    <location>
        <begin position="313"/>
        <end position="332"/>
    </location>
</feature>
<keyword evidence="4 6" id="KW-1133">Transmembrane helix</keyword>
<feature type="transmembrane region" description="Helical" evidence="6">
    <location>
        <begin position="622"/>
        <end position="643"/>
    </location>
</feature>
<proteinExistence type="predicted"/>
<dbReference type="EMBL" id="VDUX01000004">
    <property type="protein sequence ID" value="TXL60698.1"/>
    <property type="molecule type" value="Genomic_DNA"/>
</dbReference>
<comment type="subcellular location">
    <subcellularLocation>
        <location evidence="1">Cell membrane</location>
        <topology evidence="1">Multi-pass membrane protein</topology>
    </subcellularLocation>
</comment>
<dbReference type="PANTHER" id="PTHR33406:SF13">
    <property type="entry name" value="MEMBRANE PROTEIN YDFJ"/>
    <property type="match status" value="1"/>
</dbReference>
<sequence length="753" mass="78466">MTRRGLLLAVGGLTTLVLVVVGLARLDVETGVDAFVPSGDPTTRATDEVAKSFGGDPIVVLLESRKPYDLLSDENLPQLLRLEGELAQLPDVAALYGPATVLNQVAGQAQTLLAELSGYRDGLRGKAVAAAQKKGASASEAEAAGRRATAKFDERYADLLAGGLPGGLPTLHNQTFVRKVVYNDTGQPRPQWDFVVPAEDAVAILVRPREGADQHALEHLVESVESTVDDSGVKAQDVTVSGVPSVITALGHQVRTEVPVLGGAALLAVGGWFVLMSWTRRRLRLLPLATTLVGTSITLALAGWLSIPLTLGVVAFLPVLLGIGSDFMTYLHRRAGERVVVAAAAATAASFGALAVAPLPVVRDLGIALGFGVLVTLGVSLLAHRWLRLPDYPAEGPRPAASGRAPSRGVRLSAAVVAVAIAAAGWASLPHLPLTADFRSLASDLPAFSDAKHVESVMGSSGEVAVTLTGDDTVSQASLAWMDRAEQTVVAAHGDEMRPVVSPASLLSFLGSDPTAGELEAAMRLLPRYLTSSVMRSDQKMSILSFGVRLDDAQELQALRDDVRRILPTPPTGLRVEVTGLPMVAVSSYEALSERQYLTAGLGIVVAGLVLLIGLRRRTDAVLAVASAVLATGFVLAGMRLVGAGLNPLTAAVGSLAAAVACEFTVILRESVSRGDRRLGRAVTLAAVASGIGYGVLSFSHLSVISEFGMLLAVTVGAALGASRFVVWLAQDSTEPTDVVRMPEAVPELVGAR</sequence>
<dbReference type="SUPFAM" id="SSF82866">
    <property type="entry name" value="Multidrug efflux transporter AcrB transmembrane domain"/>
    <property type="match status" value="2"/>
</dbReference>
<feature type="transmembrane region" description="Helical" evidence="6">
    <location>
        <begin position="339"/>
        <end position="359"/>
    </location>
</feature>
<name>A0A5C8NHD6_9ACTN</name>
<feature type="transmembrane region" description="Helical" evidence="6">
    <location>
        <begin position="708"/>
        <end position="727"/>
    </location>
</feature>
<dbReference type="InterPro" id="IPR004869">
    <property type="entry name" value="MMPL_dom"/>
</dbReference>
<feature type="transmembrane region" description="Helical" evidence="6">
    <location>
        <begin position="408"/>
        <end position="429"/>
    </location>
</feature>
<dbReference type="PANTHER" id="PTHR33406">
    <property type="entry name" value="MEMBRANE PROTEIN MJ1562-RELATED"/>
    <property type="match status" value="1"/>
</dbReference>
<feature type="domain" description="Membrane transport protein MMPL" evidence="7">
    <location>
        <begin position="503"/>
        <end position="719"/>
    </location>
</feature>
<evidence type="ECO:0000256" key="3">
    <source>
        <dbReference type="ARBA" id="ARBA00022692"/>
    </source>
</evidence>
<protein>
    <submittedName>
        <fullName evidence="8">RND transporter</fullName>
    </submittedName>
</protein>
<keyword evidence="3 6" id="KW-0812">Transmembrane</keyword>
<dbReference type="GO" id="GO:0005886">
    <property type="term" value="C:plasma membrane"/>
    <property type="evidence" value="ECO:0007669"/>
    <property type="project" value="UniProtKB-SubCell"/>
</dbReference>
<keyword evidence="9" id="KW-1185">Reference proteome</keyword>
<evidence type="ECO:0000256" key="2">
    <source>
        <dbReference type="ARBA" id="ARBA00022475"/>
    </source>
</evidence>
<keyword evidence="2" id="KW-1003">Cell membrane</keyword>
<accession>A0A5C8NHD6</accession>
<comment type="caution">
    <text evidence="8">The sequence shown here is derived from an EMBL/GenBank/DDBJ whole genome shotgun (WGS) entry which is preliminary data.</text>
</comment>
<keyword evidence="5 6" id="KW-0472">Membrane</keyword>
<dbReference type="Gene3D" id="1.20.1640.10">
    <property type="entry name" value="Multidrug efflux transporter AcrB transmembrane domain"/>
    <property type="match status" value="1"/>
</dbReference>